<name>A0A318KUI9_9NOCA</name>
<evidence type="ECO:0000313" key="2">
    <source>
        <dbReference type="Proteomes" id="UP000247569"/>
    </source>
</evidence>
<evidence type="ECO:0000313" key="1">
    <source>
        <dbReference type="EMBL" id="PXX68421.1"/>
    </source>
</evidence>
<dbReference type="OrthoDB" id="3207839at2"/>
<organism evidence="1 2">
    <name type="scientific">Nocardia tenerifensis</name>
    <dbReference type="NCBI Taxonomy" id="228006"/>
    <lineage>
        <taxon>Bacteria</taxon>
        <taxon>Bacillati</taxon>
        <taxon>Actinomycetota</taxon>
        <taxon>Actinomycetes</taxon>
        <taxon>Mycobacteriales</taxon>
        <taxon>Nocardiaceae</taxon>
        <taxon>Nocardia</taxon>
    </lineage>
</organism>
<keyword evidence="2" id="KW-1185">Reference proteome</keyword>
<reference evidence="1 2" key="1">
    <citation type="submission" date="2018-05" db="EMBL/GenBank/DDBJ databases">
        <title>Genomic Encyclopedia of Type Strains, Phase IV (KMG-IV): sequencing the most valuable type-strain genomes for metagenomic binning, comparative biology and taxonomic classification.</title>
        <authorList>
            <person name="Goeker M."/>
        </authorList>
    </citation>
    <scope>NUCLEOTIDE SEQUENCE [LARGE SCALE GENOMIC DNA]</scope>
    <source>
        <strain evidence="1 2">DSM 44704</strain>
    </source>
</reference>
<accession>A0A318KUI9</accession>
<dbReference type="AlphaFoldDB" id="A0A318KUI9"/>
<protein>
    <submittedName>
        <fullName evidence="1">Uncharacterized protein</fullName>
    </submittedName>
</protein>
<dbReference type="Proteomes" id="UP000247569">
    <property type="component" value="Unassembled WGS sequence"/>
</dbReference>
<dbReference type="PANTHER" id="PTHR34613:SF1">
    <property type="entry name" value="SLL6017 PROTEIN"/>
    <property type="match status" value="1"/>
</dbReference>
<proteinExistence type="predicted"/>
<comment type="caution">
    <text evidence="1">The sequence shown here is derived from an EMBL/GenBank/DDBJ whole genome shotgun (WGS) entry which is preliminary data.</text>
</comment>
<dbReference type="EMBL" id="QJKF01000002">
    <property type="protein sequence ID" value="PXX68421.1"/>
    <property type="molecule type" value="Genomic_DNA"/>
</dbReference>
<gene>
    <name evidence="1" type="ORF">DFR70_102101</name>
</gene>
<sequence>MPGKLHELLVDLFRQRPQLAAELLTPVMHDPLPEYDHARLECGDFPDIDPTEYRADVVVVLAESTTPAVAVVVEVQLRPDKRKAWSWPVYLTTLRARLKCPTVLLVLCPNNRTANYCRRPLHVAPDFTLKPIVLSPDDIPVITDPDVAAANPELAVLSAVAHANHPDRDSILTVLASQVLPAPHGTMYIDLVAGILPKAARHFLESLMTTGYEYQNPLFRSWYIEGKSAGESEGEARGEAKALLKVLRKRGFEVSDALIARVEEQTDTDQLDAWLDRAIDAKSLDEVFVE</sequence>
<dbReference type="RefSeq" id="WP_040739127.1">
    <property type="nucleotide sequence ID" value="NZ_QJKF01000002.1"/>
</dbReference>
<dbReference type="PANTHER" id="PTHR34613">
    <property type="entry name" value="SLL0800 PROTEIN"/>
    <property type="match status" value="1"/>
</dbReference>